<evidence type="ECO:0000313" key="3">
    <source>
        <dbReference type="Proteomes" id="UP000310066"/>
    </source>
</evidence>
<gene>
    <name evidence="2" type="ORF">B0A54_09620</name>
</gene>
<sequence length="133" mass="14574">MPQHQTIDWPLFPGAFPMSHYLRIRAGLPPPPPPPPQPPKRKHHATQKPKAPAALAPTQPVDKVASINSSKWSTAGTMGMGGRSSSSGERTGTVVGRDMMPGETRYVTNEEWRDKRGRVVKKRTTVGTTRKEG</sequence>
<feature type="compositionally biased region" description="Low complexity" evidence="1">
    <location>
        <begin position="73"/>
        <end position="96"/>
    </location>
</feature>
<accession>A0A4U0UT78</accession>
<dbReference type="AlphaFoldDB" id="A0A4U0UT78"/>
<evidence type="ECO:0000313" key="2">
    <source>
        <dbReference type="EMBL" id="TKA39023.1"/>
    </source>
</evidence>
<proteinExistence type="predicted"/>
<reference evidence="2 3" key="1">
    <citation type="submission" date="2017-03" db="EMBL/GenBank/DDBJ databases">
        <title>Genomes of endolithic fungi from Antarctica.</title>
        <authorList>
            <person name="Coleine C."/>
            <person name="Masonjones S."/>
            <person name="Stajich J.E."/>
        </authorList>
    </citation>
    <scope>NUCLEOTIDE SEQUENCE [LARGE SCALE GENOMIC DNA]</scope>
    <source>
        <strain evidence="2 3">CCFEE 5311</strain>
    </source>
</reference>
<dbReference type="Proteomes" id="UP000310066">
    <property type="component" value="Unassembled WGS sequence"/>
</dbReference>
<feature type="region of interest" description="Disordered" evidence="1">
    <location>
        <begin position="23"/>
        <end position="111"/>
    </location>
</feature>
<comment type="caution">
    <text evidence="2">The sequence shown here is derived from an EMBL/GenBank/DDBJ whole genome shotgun (WGS) entry which is preliminary data.</text>
</comment>
<dbReference type="EMBL" id="NAJP01000041">
    <property type="protein sequence ID" value="TKA39023.1"/>
    <property type="molecule type" value="Genomic_DNA"/>
</dbReference>
<feature type="compositionally biased region" description="Pro residues" evidence="1">
    <location>
        <begin position="28"/>
        <end position="38"/>
    </location>
</feature>
<name>A0A4U0UT78_9PEZI</name>
<organism evidence="2 3">
    <name type="scientific">Friedmanniomyces endolithicus</name>
    <dbReference type="NCBI Taxonomy" id="329885"/>
    <lineage>
        <taxon>Eukaryota</taxon>
        <taxon>Fungi</taxon>
        <taxon>Dikarya</taxon>
        <taxon>Ascomycota</taxon>
        <taxon>Pezizomycotina</taxon>
        <taxon>Dothideomycetes</taxon>
        <taxon>Dothideomycetidae</taxon>
        <taxon>Mycosphaerellales</taxon>
        <taxon>Teratosphaeriaceae</taxon>
        <taxon>Friedmanniomyces</taxon>
    </lineage>
</organism>
<evidence type="ECO:0000256" key="1">
    <source>
        <dbReference type="SAM" id="MobiDB-lite"/>
    </source>
</evidence>
<protein>
    <submittedName>
        <fullName evidence="2">Uncharacterized protein</fullName>
    </submittedName>
</protein>